<dbReference type="InterPro" id="IPR000719">
    <property type="entry name" value="Prot_kinase_dom"/>
</dbReference>
<evidence type="ECO:0000256" key="1">
    <source>
        <dbReference type="SAM" id="SignalP"/>
    </source>
</evidence>
<evidence type="ECO:0000313" key="3">
    <source>
        <dbReference type="EMBL" id="JAC72219.1"/>
    </source>
</evidence>
<protein>
    <recommendedName>
        <fullName evidence="2">Protein kinase domain-containing protein</fullName>
    </recommendedName>
</protein>
<dbReference type="GO" id="GO:0004672">
    <property type="term" value="F:protein kinase activity"/>
    <property type="evidence" value="ECO:0007669"/>
    <property type="project" value="InterPro"/>
</dbReference>
<proteinExistence type="predicted"/>
<dbReference type="Pfam" id="PF00069">
    <property type="entry name" value="Pkinase"/>
    <property type="match status" value="1"/>
</dbReference>
<dbReference type="GO" id="GO:0005524">
    <property type="term" value="F:ATP binding"/>
    <property type="evidence" value="ECO:0007669"/>
    <property type="project" value="InterPro"/>
</dbReference>
<keyword evidence="1" id="KW-0732">Signal</keyword>
<feature type="domain" description="Protein kinase" evidence="2">
    <location>
        <begin position="80"/>
        <end position="185"/>
    </location>
</feature>
<dbReference type="AlphaFoldDB" id="A0A061RN93"/>
<feature type="chain" id="PRO_5030002192" description="Protein kinase domain-containing protein" evidence="1">
    <location>
        <begin position="35"/>
        <end position="185"/>
    </location>
</feature>
<sequence>MSPRQTRTVARNFMRVKLWAVLSVFSLSVIVARGNEEPSGMKCAADGDNFTEISVQGSVSLHRSFFGDFKTVHRFEAQRYAVSKMLGKGKQGVVVQGLDLWTGERVAIKKIDLFSSEGSTLSAVREMKLMRLFNYSDDLVRMKHVLLPASPRQLRSVYLVMELLAFNGKHVRPDYPRGRASTCGV</sequence>
<reference evidence="3" key="1">
    <citation type="submission" date="2014-05" db="EMBL/GenBank/DDBJ databases">
        <title>The transcriptome of the halophilic microalga Tetraselmis sp. GSL018 isolated from the Great Salt Lake, Utah.</title>
        <authorList>
            <person name="Jinkerson R.E."/>
            <person name="D'Adamo S."/>
            <person name="Posewitz M.C."/>
        </authorList>
    </citation>
    <scope>NUCLEOTIDE SEQUENCE</scope>
    <source>
        <strain evidence="3">GSL018</strain>
    </source>
</reference>
<organism evidence="3">
    <name type="scientific">Tetraselmis sp. GSL018</name>
    <dbReference type="NCBI Taxonomy" id="582737"/>
    <lineage>
        <taxon>Eukaryota</taxon>
        <taxon>Viridiplantae</taxon>
        <taxon>Chlorophyta</taxon>
        <taxon>core chlorophytes</taxon>
        <taxon>Chlorodendrophyceae</taxon>
        <taxon>Chlorodendrales</taxon>
        <taxon>Chlorodendraceae</taxon>
        <taxon>Tetraselmis</taxon>
    </lineage>
</organism>
<accession>A0A061RN93</accession>
<evidence type="ECO:0000259" key="2">
    <source>
        <dbReference type="PROSITE" id="PS50011"/>
    </source>
</evidence>
<dbReference type="EMBL" id="GBEZ01013803">
    <property type="protein sequence ID" value="JAC72219.1"/>
    <property type="molecule type" value="Transcribed_RNA"/>
</dbReference>
<dbReference type="SUPFAM" id="SSF56112">
    <property type="entry name" value="Protein kinase-like (PK-like)"/>
    <property type="match status" value="1"/>
</dbReference>
<name>A0A061RN93_9CHLO</name>
<dbReference type="Gene3D" id="3.30.200.20">
    <property type="entry name" value="Phosphorylase Kinase, domain 1"/>
    <property type="match status" value="1"/>
</dbReference>
<dbReference type="PROSITE" id="PS50011">
    <property type="entry name" value="PROTEIN_KINASE_DOM"/>
    <property type="match status" value="1"/>
</dbReference>
<gene>
    <name evidence="3" type="ORF">TSPGSL018_240</name>
</gene>
<feature type="signal peptide" evidence="1">
    <location>
        <begin position="1"/>
        <end position="34"/>
    </location>
</feature>
<dbReference type="InterPro" id="IPR011009">
    <property type="entry name" value="Kinase-like_dom_sf"/>
</dbReference>